<evidence type="ECO:0000256" key="6">
    <source>
        <dbReference type="SAM" id="Phobius"/>
    </source>
</evidence>
<comment type="subcellular location">
    <subcellularLocation>
        <location evidence="1">Cell membrane</location>
        <topology evidence="1">Multi-pass membrane protein</topology>
    </subcellularLocation>
</comment>
<feature type="transmembrane region" description="Helical" evidence="6">
    <location>
        <begin position="259"/>
        <end position="283"/>
    </location>
</feature>
<dbReference type="AlphaFoldDB" id="A0A1H0FFA4"/>
<evidence type="ECO:0000313" key="7">
    <source>
        <dbReference type="EMBL" id="SDN93468.1"/>
    </source>
</evidence>
<keyword evidence="5 6" id="KW-0472">Membrane</keyword>
<name>A0A1H0FFA4_9HYPH</name>
<keyword evidence="2" id="KW-1003">Cell membrane</keyword>
<sequence length="339" mass="34560">MHGTGAFGEDDVNRVATPTGALRRLHPLLPLAQAGAGLLVLVLTVRFVDASGVARLLSTLNPVAFALAVLAVQVQVVVSALRWRFTARRLGQHLPLGRAVAEYYLASLLNQILPGGVAGDAVRVLRSRHGGEGEDESRTGRALQAVVLERLSGQVVLLGAALGGVVLAPFVYGRSLPGGWPGLVAPGGLLLLILAGLAFSARRGRAAERLRALGPALAAVFLRRGAPILQIASSLVVVGGYLAAFALAGAAVGAPLDPVAVVLLVPLVLLSMLLPVSVGGWGVREGAAAAILPVAGLGADQAVAASLVYGLASLVGAAPGLLVVLRWGFRRSRRAEATA</sequence>
<gene>
    <name evidence="7" type="ORF">SAMN05192530_102497</name>
</gene>
<keyword evidence="3 6" id="KW-0812">Transmembrane</keyword>
<dbReference type="Proteomes" id="UP000198793">
    <property type="component" value="Unassembled WGS sequence"/>
</dbReference>
<keyword evidence="8" id="KW-1185">Reference proteome</keyword>
<evidence type="ECO:0000256" key="5">
    <source>
        <dbReference type="ARBA" id="ARBA00023136"/>
    </source>
</evidence>
<dbReference type="Pfam" id="PF03706">
    <property type="entry name" value="LPG_synthase_TM"/>
    <property type="match status" value="1"/>
</dbReference>
<organism evidence="7 8">
    <name type="scientific">Aureimonas jatrophae</name>
    <dbReference type="NCBI Taxonomy" id="1166073"/>
    <lineage>
        <taxon>Bacteria</taxon>
        <taxon>Pseudomonadati</taxon>
        <taxon>Pseudomonadota</taxon>
        <taxon>Alphaproteobacteria</taxon>
        <taxon>Hyphomicrobiales</taxon>
        <taxon>Aurantimonadaceae</taxon>
        <taxon>Aureimonas</taxon>
    </lineage>
</organism>
<evidence type="ECO:0000256" key="4">
    <source>
        <dbReference type="ARBA" id="ARBA00022989"/>
    </source>
</evidence>
<evidence type="ECO:0000256" key="1">
    <source>
        <dbReference type="ARBA" id="ARBA00004651"/>
    </source>
</evidence>
<feature type="transmembrane region" description="Helical" evidence="6">
    <location>
        <begin position="303"/>
        <end position="325"/>
    </location>
</feature>
<reference evidence="7 8" key="1">
    <citation type="submission" date="2016-10" db="EMBL/GenBank/DDBJ databases">
        <authorList>
            <person name="de Groot N.N."/>
        </authorList>
    </citation>
    <scope>NUCLEOTIDE SEQUENCE [LARGE SCALE GENOMIC DNA]</scope>
    <source>
        <strain evidence="8">L7-484,KACC 16230,DSM 25025</strain>
    </source>
</reference>
<dbReference type="EMBL" id="FNIT01000002">
    <property type="protein sequence ID" value="SDN93468.1"/>
    <property type="molecule type" value="Genomic_DNA"/>
</dbReference>
<evidence type="ECO:0000256" key="3">
    <source>
        <dbReference type="ARBA" id="ARBA00022692"/>
    </source>
</evidence>
<dbReference type="STRING" id="1166073.SAMN05192530_102497"/>
<evidence type="ECO:0000256" key="2">
    <source>
        <dbReference type="ARBA" id="ARBA00022475"/>
    </source>
</evidence>
<dbReference type="InterPro" id="IPR022791">
    <property type="entry name" value="L-PG_synthase/AglD"/>
</dbReference>
<dbReference type="PANTHER" id="PTHR40277:SF1">
    <property type="entry name" value="BLL5419 PROTEIN"/>
    <property type="match status" value="1"/>
</dbReference>
<accession>A0A1H0FFA4</accession>
<evidence type="ECO:0000313" key="8">
    <source>
        <dbReference type="Proteomes" id="UP000198793"/>
    </source>
</evidence>
<proteinExistence type="predicted"/>
<dbReference type="RefSeq" id="WP_342355846.1">
    <property type="nucleotide sequence ID" value="NZ_JACIDP010000002.1"/>
</dbReference>
<feature type="transmembrane region" description="Helical" evidence="6">
    <location>
        <begin position="178"/>
        <end position="198"/>
    </location>
</feature>
<protein>
    <submittedName>
        <fullName evidence="7">Uncharacterized membrane protein YbhN, UPF0104 family</fullName>
    </submittedName>
</protein>
<dbReference type="GO" id="GO:0005886">
    <property type="term" value="C:plasma membrane"/>
    <property type="evidence" value="ECO:0007669"/>
    <property type="project" value="UniProtKB-SubCell"/>
</dbReference>
<feature type="transmembrane region" description="Helical" evidence="6">
    <location>
        <begin position="232"/>
        <end position="252"/>
    </location>
</feature>
<feature type="transmembrane region" description="Helical" evidence="6">
    <location>
        <begin position="60"/>
        <end position="81"/>
    </location>
</feature>
<feature type="transmembrane region" description="Helical" evidence="6">
    <location>
        <begin position="28"/>
        <end position="48"/>
    </location>
</feature>
<feature type="transmembrane region" description="Helical" evidence="6">
    <location>
        <begin position="151"/>
        <end position="172"/>
    </location>
</feature>
<keyword evidence="4 6" id="KW-1133">Transmembrane helix</keyword>
<dbReference type="PANTHER" id="PTHR40277">
    <property type="entry name" value="BLL5419 PROTEIN"/>
    <property type="match status" value="1"/>
</dbReference>